<dbReference type="Pfam" id="PF01103">
    <property type="entry name" value="Omp85"/>
    <property type="match status" value="1"/>
</dbReference>
<dbReference type="Gene3D" id="2.40.160.50">
    <property type="entry name" value="membrane protein fhac: a member of the omp85/tpsb transporter family"/>
    <property type="match status" value="1"/>
</dbReference>
<keyword evidence="9" id="KW-1185">Reference proteome</keyword>
<protein>
    <submittedName>
        <fullName evidence="8">BamA/TamA family outer membrane protein</fullName>
    </submittedName>
</protein>
<gene>
    <name evidence="8" type="ORF">ACFS5J_07895</name>
</gene>
<dbReference type="Pfam" id="PF07244">
    <property type="entry name" value="POTRA"/>
    <property type="match status" value="1"/>
</dbReference>
<dbReference type="Gene3D" id="3.10.20.310">
    <property type="entry name" value="membrane protein fhac"/>
    <property type="match status" value="1"/>
</dbReference>
<evidence type="ECO:0000259" key="7">
    <source>
        <dbReference type="Pfam" id="PF07244"/>
    </source>
</evidence>
<evidence type="ECO:0000256" key="3">
    <source>
        <dbReference type="ARBA" id="ARBA00022729"/>
    </source>
</evidence>
<evidence type="ECO:0000259" key="6">
    <source>
        <dbReference type="Pfam" id="PF01103"/>
    </source>
</evidence>
<dbReference type="InterPro" id="IPR000184">
    <property type="entry name" value="Bac_surfAg_D15"/>
</dbReference>
<evidence type="ECO:0000256" key="1">
    <source>
        <dbReference type="ARBA" id="ARBA00004370"/>
    </source>
</evidence>
<evidence type="ECO:0000256" key="5">
    <source>
        <dbReference type="ARBA" id="ARBA00023237"/>
    </source>
</evidence>
<dbReference type="InterPro" id="IPR010827">
    <property type="entry name" value="BamA/TamA_POTRA"/>
</dbReference>
<organism evidence="8 9">
    <name type="scientific">Flavobacterium chuncheonense</name>
    <dbReference type="NCBI Taxonomy" id="2026653"/>
    <lineage>
        <taxon>Bacteria</taxon>
        <taxon>Pseudomonadati</taxon>
        <taxon>Bacteroidota</taxon>
        <taxon>Flavobacteriia</taxon>
        <taxon>Flavobacteriales</taxon>
        <taxon>Flavobacteriaceae</taxon>
        <taxon>Flavobacterium</taxon>
    </lineage>
</organism>
<reference evidence="9" key="1">
    <citation type="journal article" date="2019" name="Int. J. Syst. Evol. Microbiol.">
        <title>The Global Catalogue of Microorganisms (GCM) 10K type strain sequencing project: providing services to taxonomists for standard genome sequencing and annotation.</title>
        <authorList>
            <consortium name="The Broad Institute Genomics Platform"/>
            <consortium name="The Broad Institute Genome Sequencing Center for Infectious Disease"/>
            <person name="Wu L."/>
            <person name="Ma J."/>
        </authorList>
    </citation>
    <scope>NUCLEOTIDE SEQUENCE [LARGE SCALE GENOMIC DNA]</scope>
    <source>
        <strain evidence="9">KCTC 22671</strain>
    </source>
</reference>
<dbReference type="PANTHER" id="PTHR12815:SF47">
    <property type="entry name" value="TRANSLOCATION AND ASSEMBLY MODULE SUBUNIT TAMA"/>
    <property type="match status" value="1"/>
</dbReference>
<comment type="caution">
    <text evidence="8">The sequence shown here is derived from an EMBL/GenBank/DDBJ whole genome shotgun (WGS) entry which is preliminary data.</text>
</comment>
<proteinExistence type="predicted"/>
<evidence type="ECO:0000313" key="8">
    <source>
        <dbReference type="EMBL" id="MFD2891929.1"/>
    </source>
</evidence>
<sequence length="812" mass="93126">MVNDTINKSERIESLLYQKPNSSIAGFPLRLTLYNLAKENADSLYYDWLNRKPNRRKNLAKILSNKQVDRLSESFIVSGMSNFLKKTGEAPVLIDPKKVENSKRRLKTYYENNGFFNVTIDSKIDSIGKRKGKVTYSINSGAQFKLDTITTEIKTPVLDSLYNLIENESLLKSGDPYNLNNLNLERERITKYFRNSGAYKFQVNNIRYTVYDIKNPNHKLNTVVKIENQSVKKGDTTVTVPFKLYKINSVNIFTKNLSEKEVNRINDSVSYKDFTIYSDGKLNYKPKALTNTIFINKGDYFSDLNKNLTTRSINNLQTFKSQTIEYVEDPEDENGLIANVYLLPRKKYTWAPFVDFTHSNIQDFGITGGMSFTWRNIFKRAEIFQISAKGNIGSSRDLANPNNTFFNISEYGGDAKLTFPRIFFPINTTSIIRKEMLPTTQMSFGLTNQKNIGLDKENFTAIINYNWRPKDDTSMRLDLFNTQFIRNLNADNYFNVYRSSYNRLNDLSHIYFTNPGPGDFDEQGNLTFDGADNFIEDVVTGQTILSPNDTDYKSIRSIAERKVRLTENNLIVSSNFTFSKNTQNGILDNTFYAFRAKIESAGNVSSIIARQVNEPLSDNGNRTLFGIEYAQYVKSEFDYTKHWGFRKKQSFAVRTFAGIAIPYGNANSIPFSRSYFAGGSNDNRGWQAYSLGPGSSGGINDFNEANFKLAFSAEYRFNFFGDLYGALFADAGNIWNVFDNVEDEKYTFNGFQSLQDIALGTGIGFRYDFSFFVFRIDLGYKTYNPGKEMSERWFRDLNLSRTVLNFGINYPF</sequence>
<keyword evidence="2" id="KW-0812">Transmembrane</keyword>
<keyword evidence="3" id="KW-0732">Signal</keyword>
<feature type="domain" description="Bacterial surface antigen (D15)" evidence="6">
    <location>
        <begin position="402"/>
        <end position="789"/>
    </location>
</feature>
<keyword evidence="4" id="KW-0472">Membrane</keyword>
<dbReference type="EMBL" id="JBHUPC010000013">
    <property type="protein sequence ID" value="MFD2891929.1"/>
    <property type="molecule type" value="Genomic_DNA"/>
</dbReference>
<evidence type="ECO:0000256" key="2">
    <source>
        <dbReference type="ARBA" id="ARBA00022692"/>
    </source>
</evidence>
<dbReference type="InterPro" id="IPR039910">
    <property type="entry name" value="D15-like"/>
</dbReference>
<dbReference type="Proteomes" id="UP001597534">
    <property type="component" value="Unassembled WGS sequence"/>
</dbReference>
<name>A0ABW5YLR1_9FLAO</name>
<dbReference type="PANTHER" id="PTHR12815">
    <property type="entry name" value="SORTING AND ASSEMBLY MACHINERY SAMM50 PROTEIN FAMILY MEMBER"/>
    <property type="match status" value="1"/>
</dbReference>
<keyword evidence="5" id="KW-0998">Cell outer membrane</keyword>
<accession>A0ABW5YLR1</accession>
<comment type="subcellular location">
    <subcellularLocation>
        <location evidence="1">Membrane</location>
    </subcellularLocation>
</comment>
<dbReference type="RefSeq" id="WP_379811544.1">
    <property type="nucleotide sequence ID" value="NZ_JBHUPC010000013.1"/>
</dbReference>
<evidence type="ECO:0000313" key="9">
    <source>
        <dbReference type="Proteomes" id="UP001597534"/>
    </source>
</evidence>
<evidence type="ECO:0000256" key="4">
    <source>
        <dbReference type="ARBA" id="ARBA00023136"/>
    </source>
</evidence>
<feature type="domain" description="POTRA" evidence="7">
    <location>
        <begin position="93"/>
        <end position="141"/>
    </location>
</feature>